<gene>
    <name evidence="1" type="ORF">KPL71_007345</name>
</gene>
<comment type="caution">
    <text evidence="1">The sequence shown here is derived from an EMBL/GenBank/DDBJ whole genome shotgun (WGS) entry which is preliminary data.</text>
</comment>
<proteinExistence type="predicted"/>
<reference evidence="2" key="1">
    <citation type="journal article" date="2023" name="Hortic. Res.">
        <title>A chromosome-level phased genome enabling allele-level studies in sweet orange: a case study on citrus Huanglongbing tolerance.</title>
        <authorList>
            <person name="Wu B."/>
            <person name="Yu Q."/>
            <person name="Deng Z."/>
            <person name="Duan Y."/>
            <person name="Luo F."/>
            <person name="Gmitter F. Jr."/>
        </authorList>
    </citation>
    <scope>NUCLEOTIDE SEQUENCE [LARGE SCALE GENOMIC DNA]</scope>
    <source>
        <strain evidence="2">cv. Valencia</strain>
    </source>
</reference>
<name>A0ACB8LXV5_CITSI</name>
<sequence length="576" mass="64128">MARASNIFVGFLSLCFLVLGIVALSFSLAIHFHGGTATACQKSLYTPLLVTAIFLSVLSLLGLIGSCCKNNFLLYLYLIVLFLLILGLCIFAVFVFAVTSNSAGKAVSGLGFKEYRLGDYKNWLKNHLVNDKNWNEIRSCMIDSQVCKSLERNANNNQTAADFFKRNLSPIQSGCCKPPVACGFQYQNATFWISPTSGRPAVNDGDCSAWSNKQDALCFNCNSCKAGVLVNIKKEWKVLWKPEIPCIPSYQNFRVRSAFGLILYKSTCIYTLQSLLRSLWRKPNLGICKALFTPHNKIMARSGDSIFVCFFSFCFLVLGVIAIGSSLLINFSGGPVCQKSLYIPLLVSGIILSIVSLLGFMGSCCKSNFLLSLYLFAVFLLAVWFIAFASFVVIVTNDGAAEAVSKLGFKEYRLGDYKNWLQRNFVSDKKWKEIRSCMIDGHQVCKNLDRNNVVDQTAKDFYRGNDLSPVQSGCCIPPVACGFQYQNTTFWIPRTSASAAKENDCSAWSNHQQTLCYNCDSCKAGVIKNVKKQWRVLATINFCLAVFIAIFYSAGCCDIRNKNRRDHNKSLNQCLV</sequence>
<keyword evidence="2" id="KW-1185">Reference proteome</keyword>
<evidence type="ECO:0000313" key="2">
    <source>
        <dbReference type="Proteomes" id="UP000829398"/>
    </source>
</evidence>
<accession>A0ACB8LXV5</accession>
<evidence type="ECO:0000313" key="1">
    <source>
        <dbReference type="EMBL" id="KAH9778412.1"/>
    </source>
</evidence>
<protein>
    <submittedName>
        <fullName evidence="1">Senescence-associated protein DH</fullName>
    </submittedName>
</protein>
<organism evidence="1 2">
    <name type="scientific">Citrus sinensis</name>
    <name type="common">Sweet orange</name>
    <name type="synonym">Citrus aurantium var. sinensis</name>
    <dbReference type="NCBI Taxonomy" id="2711"/>
    <lineage>
        <taxon>Eukaryota</taxon>
        <taxon>Viridiplantae</taxon>
        <taxon>Streptophyta</taxon>
        <taxon>Embryophyta</taxon>
        <taxon>Tracheophyta</taxon>
        <taxon>Spermatophyta</taxon>
        <taxon>Magnoliopsida</taxon>
        <taxon>eudicotyledons</taxon>
        <taxon>Gunneridae</taxon>
        <taxon>Pentapetalae</taxon>
        <taxon>rosids</taxon>
        <taxon>malvids</taxon>
        <taxon>Sapindales</taxon>
        <taxon>Rutaceae</taxon>
        <taxon>Aurantioideae</taxon>
        <taxon>Citrus</taxon>
    </lineage>
</organism>
<dbReference type="EMBL" id="CM039172">
    <property type="protein sequence ID" value="KAH9778412.1"/>
    <property type="molecule type" value="Genomic_DNA"/>
</dbReference>
<dbReference type="Proteomes" id="UP000829398">
    <property type="component" value="Chromosome 3"/>
</dbReference>